<gene>
    <name evidence="2" type="ORF">SAMN02745157_3298</name>
</gene>
<accession>A0A1M5G6F9</accession>
<proteinExistence type="predicted"/>
<sequence>MADFNAIAAVSRTLRRLIVDRMATAGVAVTLAPPDITVAGVNGPRINLYLYEVAEDAQLKNQNIPGREHPAAYGMPPLSLTLRYLLTSYARSDDQQDSDLIAQALLGDALLVLHDFGGRMDDLELVTNRVGAIGDPLLDAVLRAEFERAKVVLFHAPTDELTKLWSAMPQANFRRSLALEARIVQLESRRQRRQAQPVERRRLLVSVANAPTIAAAYRTPPPPPADTLRDMRIAIGEELTIEHEPITAERLYVRLGTLEPIRIPLPSNGRIRLLLPDSQYPVDLDHAALRPIPPDQRLQPGTLEVHLLGVTATEGVEGALDRGVPVTEDRALRSNTALLQVVPVIAATSPAFGNGGAMLRVTGQRLWAPHLPSQVLVGNAAIAVRPPQPGDAWAAPTPTQVEVPVSAIAASLLPSATPYAVGVQVNGARSRETGFTFRLDP</sequence>
<feature type="domain" description="Pvc16 N-terminal" evidence="1">
    <location>
        <begin position="9"/>
        <end position="199"/>
    </location>
</feature>
<reference evidence="2 3" key="1">
    <citation type="submission" date="2016-11" db="EMBL/GenBank/DDBJ databases">
        <authorList>
            <person name="Jaros S."/>
            <person name="Januszkiewicz K."/>
            <person name="Wedrychowicz H."/>
        </authorList>
    </citation>
    <scope>NUCLEOTIDE SEQUENCE [LARGE SCALE GENOMIC DNA]</scope>
    <source>
        <strain evidence="2 3">DSM 19436</strain>
    </source>
</reference>
<name>A0A1M5G6F9_9HYPH</name>
<dbReference type="STRING" id="1122133.SAMN02745157_3298"/>
<organism evidence="2 3">
    <name type="scientific">Kaistia soli DSM 19436</name>
    <dbReference type="NCBI Taxonomy" id="1122133"/>
    <lineage>
        <taxon>Bacteria</taxon>
        <taxon>Pseudomonadati</taxon>
        <taxon>Pseudomonadota</taxon>
        <taxon>Alphaproteobacteria</taxon>
        <taxon>Hyphomicrobiales</taxon>
        <taxon>Kaistiaceae</taxon>
        <taxon>Kaistia</taxon>
    </lineage>
</organism>
<dbReference type="RefSeq" id="WP_073054789.1">
    <property type="nucleotide sequence ID" value="NZ_FQUP01000003.1"/>
</dbReference>
<dbReference type="Proteomes" id="UP000184485">
    <property type="component" value="Unassembled WGS sequence"/>
</dbReference>
<dbReference type="OrthoDB" id="527247at2"/>
<keyword evidence="3" id="KW-1185">Reference proteome</keyword>
<protein>
    <recommendedName>
        <fullName evidence="1">Pvc16 N-terminal domain-containing protein</fullName>
    </recommendedName>
</protein>
<dbReference type="EMBL" id="FQUP01000003">
    <property type="protein sequence ID" value="SHF99377.1"/>
    <property type="molecule type" value="Genomic_DNA"/>
</dbReference>
<dbReference type="AlphaFoldDB" id="A0A1M5G6F9"/>
<dbReference type="Pfam" id="PF14065">
    <property type="entry name" value="Pvc16_N"/>
    <property type="match status" value="1"/>
</dbReference>
<evidence type="ECO:0000313" key="3">
    <source>
        <dbReference type="Proteomes" id="UP000184485"/>
    </source>
</evidence>
<dbReference type="InterPro" id="IPR025351">
    <property type="entry name" value="Pvc16_N"/>
</dbReference>
<evidence type="ECO:0000313" key="2">
    <source>
        <dbReference type="EMBL" id="SHF99377.1"/>
    </source>
</evidence>
<evidence type="ECO:0000259" key="1">
    <source>
        <dbReference type="Pfam" id="PF14065"/>
    </source>
</evidence>